<protein>
    <submittedName>
        <fullName evidence="4">Heat shock protein, Hsp20 family</fullName>
    </submittedName>
</protein>
<reference evidence="4 5" key="1">
    <citation type="submission" date="2016-09" db="EMBL/GenBank/DDBJ databases">
        <title>Complete genome of Desulfosporosinus sp. OL.</title>
        <authorList>
            <person name="Mardanov A."/>
            <person name="Beletsky A."/>
            <person name="Panova A."/>
            <person name="Karnachuk O."/>
            <person name="Ravin N."/>
        </authorList>
    </citation>
    <scope>NUCLEOTIDE SEQUENCE [LARGE SCALE GENOMIC DNA]</scope>
    <source>
        <strain evidence="4 5">OL</strain>
    </source>
</reference>
<evidence type="ECO:0000256" key="1">
    <source>
        <dbReference type="PROSITE-ProRule" id="PRU00285"/>
    </source>
</evidence>
<dbReference type="OrthoDB" id="9811615at2"/>
<dbReference type="STRING" id="1888891.DSOL_4558"/>
<accession>A0A1Q8QJ85</accession>
<dbReference type="Proteomes" id="UP000186102">
    <property type="component" value="Unassembled WGS sequence"/>
</dbReference>
<comment type="caution">
    <text evidence="4">The sequence shown here is derived from an EMBL/GenBank/DDBJ whole genome shotgun (WGS) entry which is preliminary data.</text>
</comment>
<keyword evidence="4" id="KW-0346">Stress response</keyword>
<dbReference type="SUPFAM" id="SSF49764">
    <property type="entry name" value="HSP20-like chaperones"/>
    <property type="match status" value="1"/>
</dbReference>
<comment type="similarity">
    <text evidence="1 2">Belongs to the small heat shock protein (HSP20) family.</text>
</comment>
<dbReference type="Pfam" id="PF00011">
    <property type="entry name" value="HSP20"/>
    <property type="match status" value="1"/>
</dbReference>
<dbReference type="RefSeq" id="WP_075366889.1">
    <property type="nucleotide sequence ID" value="NZ_MLBF01000058.1"/>
</dbReference>
<dbReference type="InterPro" id="IPR031107">
    <property type="entry name" value="Small_HSP"/>
</dbReference>
<sequence length="143" mass="16791">MSLIPNEPYRMLDPFWNEMDRFMRRCKEELTDGSYRVDIEETQSKVLVTAEIPGIEKPEDLRITLDQNRLMIQGEIRKIMHDDEDESVARHSERYYGKFSRLLTLPAMVKTDGSHASYQNGLLKLSFLKDAHPAARYIEVDFH</sequence>
<feature type="domain" description="SHSP" evidence="3">
    <location>
        <begin position="28"/>
        <end position="143"/>
    </location>
</feature>
<evidence type="ECO:0000313" key="5">
    <source>
        <dbReference type="Proteomes" id="UP000186102"/>
    </source>
</evidence>
<dbReference type="InterPro" id="IPR002068">
    <property type="entry name" value="A-crystallin/Hsp20_dom"/>
</dbReference>
<evidence type="ECO:0000259" key="3">
    <source>
        <dbReference type="PROSITE" id="PS01031"/>
    </source>
</evidence>
<dbReference type="AlphaFoldDB" id="A0A1Q8QJ85"/>
<gene>
    <name evidence="4" type="ORF">DSOL_4558</name>
</gene>
<dbReference type="PANTHER" id="PTHR11527">
    <property type="entry name" value="HEAT-SHOCK PROTEIN 20 FAMILY MEMBER"/>
    <property type="match status" value="1"/>
</dbReference>
<dbReference type="EMBL" id="MLBF01000058">
    <property type="protein sequence ID" value="OLN27376.1"/>
    <property type="molecule type" value="Genomic_DNA"/>
</dbReference>
<dbReference type="PROSITE" id="PS01031">
    <property type="entry name" value="SHSP"/>
    <property type="match status" value="1"/>
</dbReference>
<name>A0A1Q8QJ85_9FIRM</name>
<dbReference type="CDD" id="cd06464">
    <property type="entry name" value="ACD_sHsps-like"/>
    <property type="match status" value="1"/>
</dbReference>
<evidence type="ECO:0000313" key="4">
    <source>
        <dbReference type="EMBL" id="OLN27376.1"/>
    </source>
</evidence>
<keyword evidence="5" id="KW-1185">Reference proteome</keyword>
<dbReference type="Gene3D" id="2.60.40.790">
    <property type="match status" value="1"/>
</dbReference>
<evidence type="ECO:0000256" key="2">
    <source>
        <dbReference type="RuleBase" id="RU003616"/>
    </source>
</evidence>
<proteinExistence type="inferred from homology"/>
<dbReference type="InterPro" id="IPR008978">
    <property type="entry name" value="HSP20-like_chaperone"/>
</dbReference>
<organism evidence="4 5">
    <name type="scientific">Desulfosporosinus metallidurans</name>
    <dbReference type="NCBI Taxonomy" id="1888891"/>
    <lineage>
        <taxon>Bacteria</taxon>
        <taxon>Bacillati</taxon>
        <taxon>Bacillota</taxon>
        <taxon>Clostridia</taxon>
        <taxon>Eubacteriales</taxon>
        <taxon>Desulfitobacteriaceae</taxon>
        <taxon>Desulfosporosinus</taxon>
    </lineage>
</organism>